<name>A0A1I3JXL0_9RHOB</name>
<dbReference type="SMART" id="SM00421">
    <property type="entry name" value="HTH_LUXR"/>
    <property type="match status" value="1"/>
</dbReference>
<sequence length="191" mass="21202">MTRTMTLPAPDEVALSPETTATACLDVDLEARILSCDAMARRFLELHPRYCRRDEAERLHIDPAAAFDAALWIASRQVAPDSTVLLPEVPASNGPVQINVLPFQPERVRIVVFWHNPDATFVSEQIPSLTARERAVLELAAAGLRRDRIGHQLNISLPTVDLHCRNLRRKLSALTMSEAVAVAARRNILSI</sequence>
<keyword evidence="1" id="KW-0805">Transcription regulation</keyword>
<proteinExistence type="predicted"/>
<dbReference type="InterPro" id="IPR016032">
    <property type="entry name" value="Sig_transdc_resp-reg_C-effctor"/>
</dbReference>
<dbReference type="Gene3D" id="1.10.10.10">
    <property type="entry name" value="Winged helix-like DNA-binding domain superfamily/Winged helix DNA-binding domain"/>
    <property type="match status" value="1"/>
</dbReference>
<evidence type="ECO:0000256" key="3">
    <source>
        <dbReference type="ARBA" id="ARBA00023163"/>
    </source>
</evidence>
<dbReference type="CDD" id="cd06170">
    <property type="entry name" value="LuxR_C_like"/>
    <property type="match status" value="1"/>
</dbReference>
<accession>A0A1I3JXL0</accession>
<dbReference type="STRING" id="588602.SAMN04487991_0501"/>
<dbReference type="OrthoDB" id="7432949at2"/>
<evidence type="ECO:0000313" key="5">
    <source>
        <dbReference type="EMBL" id="SFI64914.1"/>
    </source>
</evidence>
<dbReference type="PROSITE" id="PS50043">
    <property type="entry name" value="HTH_LUXR_2"/>
    <property type="match status" value="1"/>
</dbReference>
<dbReference type="Proteomes" id="UP000199630">
    <property type="component" value="Unassembled WGS sequence"/>
</dbReference>
<dbReference type="InterPro" id="IPR000792">
    <property type="entry name" value="Tscrpt_reg_LuxR_C"/>
</dbReference>
<evidence type="ECO:0000256" key="2">
    <source>
        <dbReference type="ARBA" id="ARBA00023125"/>
    </source>
</evidence>
<dbReference type="RefSeq" id="WP_090056742.1">
    <property type="nucleotide sequence ID" value="NZ_FORH01000001.1"/>
</dbReference>
<dbReference type="PANTHER" id="PTHR44688:SF16">
    <property type="entry name" value="DNA-BINDING TRANSCRIPTIONAL ACTIVATOR DEVR_DOSR"/>
    <property type="match status" value="1"/>
</dbReference>
<dbReference type="SUPFAM" id="SSF46894">
    <property type="entry name" value="C-terminal effector domain of the bipartite response regulators"/>
    <property type="match status" value="1"/>
</dbReference>
<keyword evidence="6" id="KW-1185">Reference proteome</keyword>
<reference evidence="6" key="1">
    <citation type="submission" date="2016-10" db="EMBL/GenBank/DDBJ databases">
        <authorList>
            <person name="Varghese N."/>
            <person name="Submissions S."/>
        </authorList>
    </citation>
    <scope>NUCLEOTIDE SEQUENCE [LARGE SCALE GENOMIC DNA]</scope>
    <source>
        <strain evidence="6">DSM 26471</strain>
    </source>
</reference>
<evidence type="ECO:0000256" key="1">
    <source>
        <dbReference type="ARBA" id="ARBA00023015"/>
    </source>
</evidence>
<evidence type="ECO:0000313" key="6">
    <source>
        <dbReference type="Proteomes" id="UP000199630"/>
    </source>
</evidence>
<organism evidence="5 6">
    <name type="scientific">Celeribacter neptunius</name>
    <dbReference type="NCBI Taxonomy" id="588602"/>
    <lineage>
        <taxon>Bacteria</taxon>
        <taxon>Pseudomonadati</taxon>
        <taxon>Pseudomonadota</taxon>
        <taxon>Alphaproteobacteria</taxon>
        <taxon>Rhodobacterales</taxon>
        <taxon>Roseobacteraceae</taxon>
        <taxon>Celeribacter</taxon>
    </lineage>
</organism>
<dbReference type="Pfam" id="PF00196">
    <property type="entry name" value="GerE"/>
    <property type="match status" value="1"/>
</dbReference>
<dbReference type="InterPro" id="IPR036388">
    <property type="entry name" value="WH-like_DNA-bd_sf"/>
</dbReference>
<dbReference type="GO" id="GO:0006355">
    <property type="term" value="P:regulation of DNA-templated transcription"/>
    <property type="evidence" value="ECO:0007669"/>
    <property type="project" value="InterPro"/>
</dbReference>
<keyword evidence="2" id="KW-0238">DNA-binding</keyword>
<dbReference type="PRINTS" id="PR00038">
    <property type="entry name" value="HTHLUXR"/>
</dbReference>
<feature type="domain" description="HTH luxR-type" evidence="4">
    <location>
        <begin position="122"/>
        <end position="187"/>
    </location>
</feature>
<dbReference type="PANTHER" id="PTHR44688">
    <property type="entry name" value="DNA-BINDING TRANSCRIPTIONAL ACTIVATOR DEVR_DOSR"/>
    <property type="match status" value="1"/>
</dbReference>
<evidence type="ECO:0000259" key="4">
    <source>
        <dbReference type="PROSITE" id="PS50043"/>
    </source>
</evidence>
<keyword evidence="3" id="KW-0804">Transcription</keyword>
<dbReference type="GO" id="GO:0003677">
    <property type="term" value="F:DNA binding"/>
    <property type="evidence" value="ECO:0007669"/>
    <property type="project" value="UniProtKB-KW"/>
</dbReference>
<protein>
    <submittedName>
        <fullName evidence="5">Regulatory protein, luxR family</fullName>
    </submittedName>
</protein>
<gene>
    <name evidence="5" type="ORF">SAMN04487991_0501</name>
</gene>
<dbReference type="EMBL" id="FORH01000001">
    <property type="protein sequence ID" value="SFI64914.1"/>
    <property type="molecule type" value="Genomic_DNA"/>
</dbReference>
<dbReference type="AlphaFoldDB" id="A0A1I3JXL0"/>